<comment type="caution">
    <text evidence="6">The sequence shown here is derived from an EMBL/GenBank/DDBJ whole genome shotgun (WGS) entry which is preliminary data.</text>
</comment>
<organism evidence="6 7">
    <name type="scientific">Sphaerosporella brunnea</name>
    <dbReference type="NCBI Taxonomy" id="1250544"/>
    <lineage>
        <taxon>Eukaryota</taxon>
        <taxon>Fungi</taxon>
        <taxon>Dikarya</taxon>
        <taxon>Ascomycota</taxon>
        <taxon>Pezizomycotina</taxon>
        <taxon>Pezizomycetes</taxon>
        <taxon>Pezizales</taxon>
        <taxon>Pyronemataceae</taxon>
        <taxon>Sphaerosporella</taxon>
    </lineage>
</organism>
<evidence type="ECO:0000256" key="1">
    <source>
        <dbReference type="ARBA" id="ARBA00022737"/>
    </source>
</evidence>
<evidence type="ECO:0000313" key="7">
    <source>
        <dbReference type="Proteomes" id="UP000326924"/>
    </source>
</evidence>
<dbReference type="FunFam" id="3.30.70.330:FF:000468">
    <property type="entry name" value="Related to single-stranded DNA-binding protein MSSP-1"/>
    <property type="match status" value="1"/>
</dbReference>
<dbReference type="EMBL" id="VXIS01000105">
    <property type="protein sequence ID" value="KAA8904642.1"/>
    <property type="molecule type" value="Genomic_DNA"/>
</dbReference>
<dbReference type="Pfam" id="PF00076">
    <property type="entry name" value="RRM_1"/>
    <property type="match status" value="1"/>
</dbReference>
<dbReference type="GO" id="GO:0003723">
    <property type="term" value="F:RNA binding"/>
    <property type="evidence" value="ECO:0007669"/>
    <property type="project" value="UniProtKB-UniRule"/>
</dbReference>
<gene>
    <name evidence="6" type="ORF">FN846DRAFT_984202</name>
</gene>
<feature type="region of interest" description="Disordered" evidence="4">
    <location>
        <begin position="138"/>
        <end position="206"/>
    </location>
</feature>
<feature type="compositionally biased region" description="Basic residues" evidence="4">
    <location>
        <begin position="138"/>
        <end position="150"/>
    </location>
</feature>
<dbReference type="InterPro" id="IPR035979">
    <property type="entry name" value="RBD_domain_sf"/>
</dbReference>
<evidence type="ECO:0000256" key="2">
    <source>
        <dbReference type="ARBA" id="ARBA00022884"/>
    </source>
</evidence>
<reference evidence="6 7" key="1">
    <citation type="submission" date="2019-09" db="EMBL/GenBank/DDBJ databases">
        <title>Draft genome of the ectomycorrhizal ascomycete Sphaerosporella brunnea.</title>
        <authorList>
            <consortium name="DOE Joint Genome Institute"/>
            <person name="Benucci G.M."/>
            <person name="Marozzi G."/>
            <person name="Antonielli L."/>
            <person name="Sanchez S."/>
            <person name="Marco P."/>
            <person name="Wang X."/>
            <person name="Falini L.B."/>
            <person name="Barry K."/>
            <person name="Haridas S."/>
            <person name="Lipzen A."/>
            <person name="Labutti K."/>
            <person name="Grigoriev I.V."/>
            <person name="Murat C."/>
            <person name="Martin F."/>
            <person name="Albertini E."/>
            <person name="Donnini D."/>
            <person name="Bonito G."/>
        </authorList>
    </citation>
    <scope>NUCLEOTIDE SEQUENCE [LARGE SCALE GENOMIC DNA]</scope>
    <source>
        <strain evidence="6 7">Sb_GMNB300</strain>
    </source>
</reference>
<feature type="domain" description="RRM" evidence="5">
    <location>
        <begin position="56"/>
        <end position="134"/>
    </location>
</feature>
<feature type="compositionally biased region" description="Polar residues" evidence="4">
    <location>
        <begin position="196"/>
        <end position="206"/>
    </location>
</feature>
<evidence type="ECO:0000313" key="6">
    <source>
        <dbReference type="EMBL" id="KAA8904642.1"/>
    </source>
</evidence>
<dbReference type="InterPro" id="IPR000504">
    <property type="entry name" value="RRM_dom"/>
</dbReference>
<sequence>MDTEHGTCKGYGFARYETKQQAENCIRGLVSQKYEAGFARESFNARLKTLADPNSTNIYVSNLPRNMTEKDMQDIFAGYTVVSNRILRDANGVSRGVGFARFESREICDEIIKKFHGIPVGEEALALQVRYADTSAQKRLKATTTKKRQFRSNEYNSAHNGNLASRDTHSSASARRNWDRSQDWKNTGDENKDWKPTNSWRNTGSVSTDIKLETVHEDDDDDLVSEAHSEGNSPLPFSILARNSVGRASTGSMSDPGDSYGGREYGRDDDFELSRL</sequence>
<name>A0A5J5EUP5_9PEZI</name>
<feature type="region of interest" description="Disordered" evidence="4">
    <location>
        <begin position="219"/>
        <end position="276"/>
    </location>
</feature>
<dbReference type="InParanoid" id="A0A5J5EUP5"/>
<feature type="compositionally biased region" description="Polar residues" evidence="4">
    <location>
        <begin position="152"/>
        <end position="174"/>
    </location>
</feature>
<dbReference type="PANTHER" id="PTHR24012">
    <property type="entry name" value="RNA BINDING PROTEIN"/>
    <property type="match status" value="1"/>
</dbReference>
<feature type="compositionally biased region" description="Basic and acidic residues" evidence="4">
    <location>
        <begin position="264"/>
        <end position="276"/>
    </location>
</feature>
<dbReference type="PROSITE" id="PS50102">
    <property type="entry name" value="RRM"/>
    <property type="match status" value="1"/>
</dbReference>
<keyword evidence="1" id="KW-0677">Repeat</keyword>
<feature type="compositionally biased region" description="Basic and acidic residues" evidence="4">
    <location>
        <begin position="176"/>
        <end position="195"/>
    </location>
</feature>
<evidence type="ECO:0000259" key="5">
    <source>
        <dbReference type="PROSITE" id="PS50102"/>
    </source>
</evidence>
<keyword evidence="2 3" id="KW-0694">RNA-binding</keyword>
<evidence type="ECO:0000256" key="4">
    <source>
        <dbReference type="SAM" id="MobiDB-lite"/>
    </source>
</evidence>
<dbReference type="OrthoDB" id="271725at2759"/>
<dbReference type="InterPro" id="IPR012677">
    <property type="entry name" value="Nucleotide-bd_a/b_plait_sf"/>
</dbReference>
<proteinExistence type="predicted"/>
<dbReference type="AlphaFoldDB" id="A0A5J5EUP5"/>
<evidence type="ECO:0000256" key="3">
    <source>
        <dbReference type="PROSITE-ProRule" id="PRU00176"/>
    </source>
</evidence>
<protein>
    <recommendedName>
        <fullName evidence="5">RRM domain-containing protein</fullName>
    </recommendedName>
</protein>
<dbReference type="Gene3D" id="3.30.70.330">
    <property type="match status" value="1"/>
</dbReference>
<dbReference type="SUPFAM" id="SSF54928">
    <property type="entry name" value="RNA-binding domain, RBD"/>
    <property type="match status" value="1"/>
</dbReference>
<dbReference type="SMART" id="SM00360">
    <property type="entry name" value="RRM"/>
    <property type="match status" value="1"/>
</dbReference>
<accession>A0A5J5EUP5</accession>
<keyword evidence="7" id="KW-1185">Reference proteome</keyword>
<dbReference type="Proteomes" id="UP000326924">
    <property type="component" value="Unassembled WGS sequence"/>
</dbReference>